<evidence type="ECO:0000256" key="5">
    <source>
        <dbReference type="ARBA" id="ARBA00022747"/>
    </source>
</evidence>
<evidence type="ECO:0000256" key="4">
    <source>
        <dbReference type="ARBA" id="ARBA00022691"/>
    </source>
</evidence>
<dbReference type="AlphaFoldDB" id="A0A372FS43"/>
<dbReference type="PROSITE" id="PS00093">
    <property type="entry name" value="N4_MTASE"/>
    <property type="match status" value="1"/>
</dbReference>
<dbReference type="InterPro" id="IPR029063">
    <property type="entry name" value="SAM-dependent_MTases_sf"/>
</dbReference>
<feature type="domain" description="DNA methylase N-4/N-6" evidence="9">
    <location>
        <begin position="37"/>
        <end position="372"/>
    </location>
</feature>
<keyword evidence="3 10" id="KW-0808">Transferase</keyword>
<comment type="catalytic activity">
    <reaction evidence="7">
        <text>a 2'-deoxycytidine in DNA + S-adenosyl-L-methionine = an N(4)-methyl-2'-deoxycytidine in DNA + S-adenosyl-L-homocysteine + H(+)</text>
        <dbReference type="Rhea" id="RHEA:16857"/>
        <dbReference type="Rhea" id="RHEA-COMP:11369"/>
        <dbReference type="Rhea" id="RHEA-COMP:13674"/>
        <dbReference type="ChEBI" id="CHEBI:15378"/>
        <dbReference type="ChEBI" id="CHEBI:57856"/>
        <dbReference type="ChEBI" id="CHEBI:59789"/>
        <dbReference type="ChEBI" id="CHEBI:85452"/>
        <dbReference type="ChEBI" id="CHEBI:137933"/>
        <dbReference type="EC" id="2.1.1.113"/>
    </reaction>
</comment>
<gene>
    <name evidence="10" type="ORF">D0Q02_26850</name>
</gene>
<evidence type="ECO:0000256" key="3">
    <source>
        <dbReference type="ARBA" id="ARBA00022679"/>
    </source>
</evidence>
<name>A0A372FS43_9ACTN</name>
<dbReference type="InterPro" id="IPR001091">
    <property type="entry name" value="RM_Methyltransferase"/>
</dbReference>
<dbReference type="GO" id="GO:0015667">
    <property type="term" value="F:site-specific DNA-methyltransferase (cytosine-N4-specific) activity"/>
    <property type="evidence" value="ECO:0007669"/>
    <property type="project" value="UniProtKB-EC"/>
</dbReference>
<evidence type="ECO:0000259" key="9">
    <source>
        <dbReference type="Pfam" id="PF01555"/>
    </source>
</evidence>
<dbReference type="GO" id="GO:0009307">
    <property type="term" value="P:DNA restriction-modification system"/>
    <property type="evidence" value="ECO:0007669"/>
    <property type="project" value="UniProtKB-KW"/>
</dbReference>
<dbReference type="OrthoDB" id="9773060at2"/>
<keyword evidence="4" id="KW-0949">S-adenosyl-L-methionine</keyword>
<keyword evidence="11" id="KW-1185">Reference proteome</keyword>
<protein>
    <recommendedName>
        <fullName evidence="8">Methyltransferase</fullName>
        <ecNumber evidence="8">2.1.1.-</ecNumber>
    </recommendedName>
</protein>
<sequence length="391" mass="42300">MTDATALEHYRYRRLGPVELYLGDARQVLAAMPDASVDSIVTSPPFWSLRDYGTGRWHGGDPACHHPLPAPRRVDGASCGLCGATWGDPQYGLEPTVNEYVDRLAAVFDEAMRVLDPAGTLWLNLGDSYTGGSRRAYDTRSGIAGTRQLPAVRNGSPLPAKNLIGVPWRVAFALQARGWFLRNAVIWSKTNPMPESVRDRLSTTYEMVFLLTKSHSYYFDLDPIRIPLARPEAADGTRIIGGAGKGRTGGIGATARRRGATAYGSGKYAAEQTGAEPRAGRGNLVPLGHAHTAAHPKGRNPGDVWRIATRPYRGSHVAPFPIDLPLRAIAAGCPPGGRVLDPFSGAGTTGLAALRLGRRYLGVDVRSEFHEETIIRLRPYLPDDTSREEGG</sequence>
<evidence type="ECO:0000256" key="1">
    <source>
        <dbReference type="ARBA" id="ARBA00010203"/>
    </source>
</evidence>
<comment type="caution">
    <text evidence="10">The sequence shown here is derived from an EMBL/GenBank/DDBJ whole genome shotgun (WGS) entry which is preliminary data.</text>
</comment>
<evidence type="ECO:0000256" key="6">
    <source>
        <dbReference type="ARBA" id="ARBA00023125"/>
    </source>
</evidence>
<dbReference type="SUPFAM" id="SSF53335">
    <property type="entry name" value="S-adenosyl-L-methionine-dependent methyltransferases"/>
    <property type="match status" value="1"/>
</dbReference>
<dbReference type="InterPro" id="IPR017985">
    <property type="entry name" value="MeTrfase_CN4_CS"/>
</dbReference>
<comment type="similarity">
    <text evidence="1">Belongs to the N(4)/N(6)-methyltransferase family. N(4) subfamily.</text>
</comment>
<dbReference type="GO" id="GO:0032259">
    <property type="term" value="P:methylation"/>
    <property type="evidence" value="ECO:0007669"/>
    <property type="project" value="UniProtKB-KW"/>
</dbReference>
<accession>A0A372FS43</accession>
<evidence type="ECO:0000256" key="8">
    <source>
        <dbReference type="RuleBase" id="RU362026"/>
    </source>
</evidence>
<evidence type="ECO:0000313" key="11">
    <source>
        <dbReference type="Proteomes" id="UP000262621"/>
    </source>
</evidence>
<dbReference type="GO" id="GO:0008170">
    <property type="term" value="F:N-methyltransferase activity"/>
    <property type="evidence" value="ECO:0007669"/>
    <property type="project" value="InterPro"/>
</dbReference>
<keyword evidence="6" id="KW-0238">DNA-binding</keyword>
<dbReference type="Gene3D" id="3.40.50.150">
    <property type="entry name" value="Vaccinia Virus protein VP39"/>
    <property type="match status" value="1"/>
</dbReference>
<evidence type="ECO:0000256" key="7">
    <source>
        <dbReference type="ARBA" id="ARBA00049120"/>
    </source>
</evidence>
<evidence type="ECO:0000256" key="2">
    <source>
        <dbReference type="ARBA" id="ARBA00022603"/>
    </source>
</evidence>
<dbReference type="RefSeq" id="WP_117230778.1">
    <property type="nucleotide sequence ID" value="NZ_CP061725.1"/>
</dbReference>
<dbReference type="EC" id="2.1.1.-" evidence="8"/>
<evidence type="ECO:0000313" key="10">
    <source>
        <dbReference type="EMBL" id="RFS43585.1"/>
    </source>
</evidence>
<organism evidence="10 11">
    <name type="scientific">Micromonospora craniellae</name>
    <dbReference type="NCBI Taxonomy" id="2294034"/>
    <lineage>
        <taxon>Bacteria</taxon>
        <taxon>Bacillati</taxon>
        <taxon>Actinomycetota</taxon>
        <taxon>Actinomycetes</taxon>
        <taxon>Micromonosporales</taxon>
        <taxon>Micromonosporaceae</taxon>
        <taxon>Micromonospora</taxon>
    </lineage>
</organism>
<keyword evidence="2 10" id="KW-0489">Methyltransferase</keyword>
<dbReference type="InterPro" id="IPR002941">
    <property type="entry name" value="DNA_methylase_N4/N6"/>
</dbReference>
<dbReference type="PRINTS" id="PR00508">
    <property type="entry name" value="S21N4MTFRASE"/>
</dbReference>
<dbReference type="Pfam" id="PF01555">
    <property type="entry name" value="N6_N4_Mtase"/>
    <property type="match status" value="1"/>
</dbReference>
<dbReference type="Proteomes" id="UP000262621">
    <property type="component" value="Unassembled WGS sequence"/>
</dbReference>
<dbReference type="GO" id="GO:0003677">
    <property type="term" value="F:DNA binding"/>
    <property type="evidence" value="ECO:0007669"/>
    <property type="project" value="UniProtKB-KW"/>
</dbReference>
<keyword evidence="5" id="KW-0680">Restriction system</keyword>
<reference evidence="10 11" key="1">
    <citation type="submission" date="2018-08" db="EMBL/GenBank/DDBJ databases">
        <title>Verrucosispora craniellae sp. nov., isolated from a marine sponge in the South China Sea.</title>
        <authorList>
            <person name="Li L."/>
            <person name="Lin H.W."/>
        </authorList>
    </citation>
    <scope>NUCLEOTIDE SEQUENCE [LARGE SCALE GENOMIC DNA]</scope>
    <source>
        <strain evidence="10 11">LHW63014</strain>
    </source>
</reference>
<proteinExistence type="inferred from homology"/>
<dbReference type="EMBL" id="QVFU01000052">
    <property type="protein sequence ID" value="RFS43585.1"/>
    <property type="molecule type" value="Genomic_DNA"/>
</dbReference>